<dbReference type="InterPro" id="IPR016024">
    <property type="entry name" value="ARM-type_fold"/>
</dbReference>
<feature type="domain" description="Exportin-1/Importin-beta-like" evidence="3">
    <location>
        <begin position="122"/>
        <end position="263"/>
    </location>
</feature>
<dbReference type="GO" id="GO:0005737">
    <property type="term" value="C:cytoplasm"/>
    <property type="evidence" value="ECO:0007669"/>
    <property type="project" value="TreeGrafter"/>
</dbReference>
<keyword evidence="1" id="KW-0819">tRNA processing</keyword>
<dbReference type="FunCoup" id="N1JKI7">
    <property type="interactions" value="1156"/>
</dbReference>
<dbReference type="InterPro" id="IPR057942">
    <property type="entry name" value="TPR_TNPO3_IPO13_3rd"/>
</dbReference>
<dbReference type="EMBL" id="CAUH01007011">
    <property type="protein sequence ID" value="CCU82792.1"/>
    <property type="molecule type" value="Genomic_DNA"/>
</dbReference>
<dbReference type="eggNOG" id="KOG2081">
    <property type="taxonomic scope" value="Eukaryota"/>
</dbReference>
<dbReference type="GO" id="GO:0008033">
    <property type="term" value="P:tRNA processing"/>
    <property type="evidence" value="ECO:0007669"/>
    <property type="project" value="UniProtKB-KW"/>
</dbReference>
<dbReference type="InterPro" id="IPR011989">
    <property type="entry name" value="ARM-like"/>
</dbReference>
<sequence>MISTTNRSEAFLPVITAMKAMREGSREHKIAAHQFLENFQKSVGSRASSHLWHLTDPTQSEAWKVTIGILSSEAELEAKLFAATTLRGKITYDLQQILPEDLPPLRDQVLGLMKTFAGSARPVRIQLCVCMAILAIQMTTWKDVLPMIMSSLGDNDHSHSCILDFLKVLPEEVTEGRKINLTDVELQLRTTDLLTNNATSVARLLISYAQSTEGAANNPHLIDVVTSWLREIPIADVVNSPLLDLVFAGLQIASSFESATECLCAILHETHDVDEYLPSIQILMTRIMTLRPQIKQAADQEDVEVFKGLTRIFTEAAEAWVILIARQPAALRPIVEVVLECCARDVERDAIAVTFRFWYELKLYLILERYIEARVQYLDIYAQLVDVMLMQLEYPKPDNENQVDLFDGDRETEEKFREFRHHIGDVLKDCCEVMGVTECLTKVLLKLQDWMRSHGNLTTETYVPNWQQLEAPLFSMRAMGRMVDKEEDIILPQIMPLLVQIPSHEKLRFATIMVLGRYTEWTSNHPEFLEPQFAYIVSSFETDSKEIIRAAAMAMKFFCSDCKHLLSSHIVQLQQFYDQTIYKLPGISQEELTEGVASVVAAQPPEQIYGLLELYCGPLITKLMTLANQASNEDGKLAIADHLQLITIFIQLVTPFISPGKENPAVKYCQEIFPILVTILKNFIDFTPICERICRNWRYMVISYRTATKPLLPQMANELATGFASSKQGCFLWATSAILREFSEDREHIDDQTTDAIYQFFEAQSTNMLRMMSDLPPKELPDVIEDFYRLLVDALLYYPHKLIFSPLFPPIFQAAIVALSLEQRDPLNAVLHYIRDLVGYGGCNPPSSGKVHHSSDIKEIVQRLILANGEHLVKQLFAGMMINFPNDCFTDGSGVLLGLFELFPQQTTDWVDATIRMLSLSTVGENEVNRLMNGIRENISQGPDGLRKVRSQLQSFTNSYRRRYVAPRDGLGGLESEKFYFHA</sequence>
<proteinExistence type="predicted"/>
<dbReference type="InterPro" id="IPR058537">
    <property type="entry name" value="TPR_TNPO3_IPO13_4th"/>
</dbReference>
<protein>
    <submittedName>
        <fullName evidence="4">mRNA transport regulator MTR10</fullName>
    </submittedName>
</protein>
<dbReference type="FunFam" id="1.25.10.10:FF:000266">
    <property type="entry name" value="mRNA transport regulator MTR10"/>
    <property type="match status" value="1"/>
</dbReference>
<dbReference type="GO" id="GO:0006606">
    <property type="term" value="P:protein import into nucleus"/>
    <property type="evidence" value="ECO:0007669"/>
    <property type="project" value="TreeGrafter"/>
</dbReference>
<evidence type="ECO:0000256" key="1">
    <source>
        <dbReference type="ARBA" id="ARBA00022694"/>
    </source>
</evidence>
<dbReference type="Pfam" id="PF08389">
    <property type="entry name" value="Xpo1"/>
    <property type="match status" value="1"/>
</dbReference>
<dbReference type="InterPro" id="IPR057941">
    <property type="entry name" value="TPR_TNPO3_IPO13_2nd"/>
</dbReference>
<dbReference type="AlphaFoldDB" id="N1JKI7"/>
<dbReference type="Gene3D" id="1.25.10.10">
    <property type="entry name" value="Leucine-rich Repeat Variant"/>
    <property type="match status" value="1"/>
</dbReference>
<dbReference type="SUPFAM" id="SSF48371">
    <property type="entry name" value="ARM repeat"/>
    <property type="match status" value="1"/>
</dbReference>
<dbReference type="HOGENOM" id="CLU_005996_0_0_1"/>
<evidence type="ECO:0000259" key="3">
    <source>
        <dbReference type="Pfam" id="PF08389"/>
    </source>
</evidence>
<comment type="caution">
    <text evidence="4">The sequence shown here is derived from an EMBL/GenBank/DDBJ whole genome shotgun (WGS) entry which is preliminary data.</text>
</comment>
<dbReference type="PANTHER" id="PTHR12363:SF53">
    <property type="entry name" value="MRNA TRANSPORT REGULATOR MTR10"/>
    <property type="match status" value="1"/>
</dbReference>
<dbReference type="STRING" id="546991.N1JKI7"/>
<dbReference type="Pfam" id="PF24138">
    <property type="entry name" value="TPR_TNPO3_IPO13_2nd"/>
    <property type="match status" value="1"/>
</dbReference>
<evidence type="ECO:0000313" key="5">
    <source>
        <dbReference type="Proteomes" id="UP000015441"/>
    </source>
</evidence>
<name>N1JKI7_BLUG1</name>
<gene>
    <name evidence="4" type="ORF">BGHDH14_bgh04516</name>
</gene>
<dbReference type="Pfam" id="PF24139">
    <property type="entry name" value="TPR_TNPO3_IPO13_4th"/>
    <property type="match status" value="1"/>
</dbReference>
<dbReference type="PANTHER" id="PTHR12363">
    <property type="entry name" value="TRANSPORTIN 3 AND IMPORTIN 13"/>
    <property type="match status" value="1"/>
</dbReference>
<dbReference type="InParanoid" id="N1JKI7"/>
<dbReference type="Proteomes" id="UP000015441">
    <property type="component" value="Unassembled WGS sequence"/>
</dbReference>
<organism evidence="4 5">
    <name type="scientific">Blumeria graminis f. sp. hordei (strain DH14)</name>
    <name type="common">Barley powdery mildew</name>
    <name type="synonym">Oidium monilioides f. sp. hordei</name>
    <dbReference type="NCBI Taxonomy" id="546991"/>
    <lineage>
        <taxon>Eukaryota</taxon>
        <taxon>Fungi</taxon>
        <taxon>Dikarya</taxon>
        <taxon>Ascomycota</taxon>
        <taxon>Pezizomycotina</taxon>
        <taxon>Leotiomycetes</taxon>
        <taxon>Erysiphales</taxon>
        <taxon>Erysiphaceae</taxon>
        <taxon>Blumeria</taxon>
        <taxon>Blumeria hordei</taxon>
    </lineage>
</organism>
<reference evidence="4 5" key="1">
    <citation type="journal article" date="2010" name="Science">
        <title>Genome expansion and gene loss in powdery mildew fungi reveal tradeoffs in extreme parasitism.</title>
        <authorList>
            <person name="Spanu P.D."/>
            <person name="Abbott J.C."/>
            <person name="Amselem J."/>
            <person name="Burgis T.A."/>
            <person name="Soanes D.M."/>
            <person name="Stueber K."/>
            <person name="Ver Loren van Themaat E."/>
            <person name="Brown J.K.M."/>
            <person name="Butcher S.A."/>
            <person name="Gurr S.J."/>
            <person name="Lebrun M.-H."/>
            <person name="Ridout C.J."/>
            <person name="Schulze-Lefert P."/>
            <person name="Talbot N.J."/>
            <person name="Ahmadinejad N."/>
            <person name="Ametz C."/>
            <person name="Barton G.R."/>
            <person name="Benjdia M."/>
            <person name="Bidzinski P."/>
            <person name="Bindschedler L.V."/>
            <person name="Both M."/>
            <person name="Brewer M.T."/>
            <person name="Cadle-Davidson L."/>
            <person name="Cadle-Davidson M.M."/>
            <person name="Collemare J."/>
            <person name="Cramer R."/>
            <person name="Frenkel O."/>
            <person name="Godfrey D."/>
            <person name="Harriman J."/>
            <person name="Hoede C."/>
            <person name="King B.C."/>
            <person name="Klages S."/>
            <person name="Kleemann J."/>
            <person name="Knoll D."/>
            <person name="Koti P.S."/>
            <person name="Kreplak J."/>
            <person name="Lopez-Ruiz F.J."/>
            <person name="Lu X."/>
            <person name="Maekawa T."/>
            <person name="Mahanil S."/>
            <person name="Micali C."/>
            <person name="Milgroom M.G."/>
            <person name="Montana G."/>
            <person name="Noir S."/>
            <person name="O'Connell R.J."/>
            <person name="Oberhaensli S."/>
            <person name="Parlange F."/>
            <person name="Pedersen C."/>
            <person name="Quesneville H."/>
            <person name="Reinhardt R."/>
            <person name="Rott M."/>
            <person name="Sacristan S."/>
            <person name="Schmidt S.M."/>
            <person name="Schoen M."/>
            <person name="Skamnioti P."/>
            <person name="Sommer H."/>
            <person name="Stephens A."/>
            <person name="Takahara H."/>
            <person name="Thordal-Christensen H."/>
            <person name="Vigouroux M."/>
            <person name="Wessling R."/>
            <person name="Wicker T."/>
            <person name="Panstruga R."/>
        </authorList>
    </citation>
    <scope>NUCLEOTIDE SEQUENCE [LARGE SCALE GENOMIC DNA]</scope>
    <source>
        <strain evidence="4">DH14</strain>
    </source>
</reference>
<keyword evidence="5" id="KW-1185">Reference proteome</keyword>
<dbReference type="InterPro" id="IPR013598">
    <property type="entry name" value="Exportin-1/Importin-b-like"/>
</dbReference>
<dbReference type="InterPro" id="IPR051345">
    <property type="entry name" value="Importin_beta-like_NTR"/>
</dbReference>
<evidence type="ECO:0000313" key="4">
    <source>
        <dbReference type="EMBL" id="CCU82792.1"/>
    </source>
</evidence>
<dbReference type="Pfam" id="PF24140">
    <property type="entry name" value="TPR_TNPO3_IPO13_3rd"/>
    <property type="match status" value="1"/>
</dbReference>
<accession>N1JKI7</accession>
<comment type="function">
    <text evidence="2">tRNA nucleus export receptor which facilitates tRNA translocation across the nuclear pore complex. Involved in pre-tRNA splicing, probably by affecting the interaction of pre-tRNA with splicing endonuclease.</text>
</comment>
<evidence type="ECO:0000256" key="2">
    <source>
        <dbReference type="ARBA" id="ARBA00025147"/>
    </source>
</evidence>
<dbReference type="OrthoDB" id="435593at2759"/>